<evidence type="ECO:0000259" key="1">
    <source>
        <dbReference type="PROSITE" id="PS50234"/>
    </source>
</evidence>
<dbReference type="RefSeq" id="WP_145282784.1">
    <property type="nucleotide sequence ID" value="NZ_CP036291.1"/>
</dbReference>
<dbReference type="Proteomes" id="UP000317429">
    <property type="component" value="Chromosome"/>
</dbReference>
<dbReference type="CDD" id="cd00198">
    <property type="entry name" value="vWFA"/>
    <property type="match status" value="1"/>
</dbReference>
<dbReference type="OrthoDB" id="242905at2"/>
<dbReference type="PANTHER" id="PTHR10579">
    <property type="entry name" value="CALCIUM-ACTIVATED CHLORIDE CHANNEL REGULATOR"/>
    <property type="match status" value="1"/>
</dbReference>
<dbReference type="EMBL" id="CP036291">
    <property type="protein sequence ID" value="QDU88163.1"/>
    <property type="molecule type" value="Genomic_DNA"/>
</dbReference>
<dbReference type="Pfam" id="PF00092">
    <property type="entry name" value="VWA"/>
    <property type="match status" value="1"/>
</dbReference>
<dbReference type="Gene3D" id="3.40.50.410">
    <property type="entry name" value="von Willebrand factor, type A domain"/>
    <property type="match status" value="1"/>
</dbReference>
<feature type="domain" description="VWFA" evidence="1">
    <location>
        <begin position="162"/>
        <end position="335"/>
    </location>
</feature>
<proteinExistence type="predicted"/>
<sequence length="341" mass="36106">MTQSRPPQPRRRGAILVLVALLLPAFAMMAAFAIDVAWMQLVRTELRTATDAASRAGAKTLSLQQNEALARTAAIDAASRNAVAGSPMQLAPADVQFGSSVQSGSGKFVFSAGGRPLNAVHVDGRRTAGSPGGPVDLFFGSLIGQRTFEPAHAATSTTLDRDICLVLDRSGSMSGQKIRDLKTAVAAFLAELNLTFPREQVALVSYSTTSRIDQQLTFDYAAIRSDVNAFNASGFTAIGLALQDGLRAIEGPSRRPFALPTVVLMTDGNHNTGVEPIVPARVASSRDITVHTVTFGGDADFARMRAVANETGGRHFHAATGADLTNVFREIARTLPVLMTE</sequence>
<dbReference type="PROSITE" id="PS50234">
    <property type="entry name" value="VWFA"/>
    <property type="match status" value="1"/>
</dbReference>
<protein>
    <submittedName>
        <fullName evidence="2">von Willebrand factor type A domain protein</fullName>
    </submittedName>
</protein>
<organism evidence="2 3">
    <name type="scientific">Pirellulimonas nuda</name>
    <dbReference type="NCBI Taxonomy" id="2528009"/>
    <lineage>
        <taxon>Bacteria</taxon>
        <taxon>Pseudomonadati</taxon>
        <taxon>Planctomycetota</taxon>
        <taxon>Planctomycetia</taxon>
        <taxon>Pirellulales</taxon>
        <taxon>Lacipirellulaceae</taxon>
        <taxon>Pirellulimonas</taxon>
    </lineage>
</organism>
<gene>
    <name evidence="2" type="ORF">Pla175_15340</name>
</gene>
<evidence type="ECO:0000313" key="2">
    <source>
        <dbReference type="EMBL" id="QDU88163.1"/>
    </source>
</evidence>
<reference evidence="2 3" key="1">
    <citation type="submission" date="2019-02" db="EMBL/GenBank/DDBJ databases">
        <title>Deep-cultivation of Planctomycetes and their phenomic and genomic characterization uncovers novel biology.</title>
        <authorList>
            <person name="Wiegand S."/>
            <person name="Jogler M."/>
            <person name="Boedeker C."/>
            <person name="Pinto D."/>
            <person name="Vollmers J."/>
            <person name="Rivas-Marin E."/>
            <person name="Kohn T."/>
            <person name="Peeters S.H."/>
            <person name="Heuer A."/>
            <person name="Rast P."/>
            <person name="Oberbeckmann S."/>
            <person name="Bunk B."/>
            <person name="Jeske O."/>
            <person name="Meyerdierks A."/>
            <person name="Storesund J.E."/>
            <person name="Kallscheuer N."/>
            <person name="Luecker S."/>
            <person name="Lage O.M."/>
            <person name="Pohl T."/>
            <person name="Merkel B.J."/>
            <person name="Hornburger P."/>
            <person name="Mueller R.-W."/>
            <person name="Bruemmer F."/>
            <person name="Labrenz M."/>
            <person name="Spormann A.M."/>
            <person name="Op den Camp H."/>
            <person name="Overmann J."/>
            <person name="Amann R."/>
            <person name="Jetten M.S.M."/>
            <person name="Mascher T."/>
            <person name="Medema M.H."/>
            <person name="Devos D.P."/>
            <person name="Kaster A.-K."/>
            <person name="Ovreas L."/>
            <person name="Rohde M."/>
            <person name="Galperin M.Y."/>
            <person name="Jogler C."/>
        </authorList>
    </citation>
    <scope>NUCLEOTIDE SEQUENCE [LARGE SCALE GENOMIC DNA]</scope>
    <source>
        <strain evidence="2 3">Pla175</strain>
    </source>
</reference>
<dbReference type="AlphaFoldDB" id="A0A518D9P9"/>
<dbReference type="Pfam" id="PF13400">
    <property type="entry name" value="Tad"/>
    <property type="match status" value="1"/>
</dbReference>
<dbReference type="PANTHER" id="PTHR10579:SF43">
    <property type="entry name" value="ZINC FINGER (C3HC4-TYPE RING FINGER) FAMILY PROTEIN"/>
    <property type="match status" value="1"/>
</dbReference>
<keyword evidence="3" id="KW-1185">Reference proteome</keyword>
<dbReference type="InterPro" id="IPR036465">
    <property type="entry name" value="vWFA_dom_sf"/>
</dbReference>
<dbReference type="InterPro" id="IPR051266">
    <property type="entry name" value="CLCR"/>
</dbReference>
<dbReference type="SMART" id="SM00327">
    <property type="entry name" value="VWA"/>
    <property type="match status" value="1"/>
</dbReference>
<evidence type="ECO:0000313" key="3">
    <source>
        <dbReference type="Proteomes" id="UP000317429"/>
    </source>
</evidence>
<dbReference type="KEGG" id="pnd:Pla175_15340"/>
<dbReference type="InterPro" id="IPR028087">
    <property type="entry name" value="Tad_N"/>
</dbReference>
<dbReference type="SUPFAM" id="SSF53300">
    <property type="entry name" value="vWA-like"/>
    <property type="match status" value="1"/>
</dbReference>
<dbReference type="InterPro" id="IPR002035">
    <property type="entry name" value="VWF_A"/>
</dbReference>
<name>A0A518D9P9_9BACT</name>
<accession>A0A518D9P9</accession>